<gene>
    <name evidence="4" type="ORF">PN645_05760</name>
</gene>
<organism evidence="4 5">
    <name type="scientific">Odoribacter splanchnicus</name>
    <dbReference type="NCBI Taxonomy" id="28118"/>
    <lineage>
        <taxon>Bacteria</taxon>
        <taxon>Pseudomonadati</taxon>
        <taxon>Bacteroidota</taxon>
        <taxon>Bacteroidia</taxon>
        <taxon>Bacteroidales</taxon>
        <taxon>Odoribacteraceae</taxon>
        <taxon>Odoribacter</taxon>
    </lineage>
</organism>
<protein>
    <submittedName>
        <fullName evidence="4">FecR family protein</fullName>
    </submittedName>
</protein>
<keyword evidence="1" id="KW-0812">Transmembrane</keyword>
<dbReference type="InterPro" id="IPR006860">
    <property type="entry name" value="FecR"/>
</dbReference>
<keyword evidence="1" id="KW-0472">Membrane</keyword>
<dbReference type="Gene3D" id="3.55.50.30">
    <property type="match status" value="1"/>
</dbReference>
<evidence type="ECO:0000313" key="5">
    <source>
        <dbReference type="Proteomes" id="UP001212263"/>
    </source>
</evidence>
<dbReference type="Pfam" id="PF04773">
    <property type="entry name" value="FecR"/>
    <property type="match status" value="1"/>
</dbReference>
<dbReference type="PANTHER" id="PTHR30273:SF2">
    <property type="entry name" value="PROTEIN FECR"/>
    <property type="match status" value="1"/>
</dbReference>
<evidence type="ECO:0000313" key="4">
    <source>
        <dbReference type="EMBL" id="MDB9222511.1"/>
    </source>
</evidence>
<comment type="caution">
    <text evidence="4">The sequence shown here is derived from an EMBL/GenBank/DDBJ whole genome shotgun (WGS) entry which is preliminary data.</text>
</comment>
<dbReference type="PANTHER" id="PTHR30273">
    <property type="entry name" value="PERIPLASMIC SIGNAL SENSOR AND SIGMA FACTOR ACTIVATOR FECR-RELATED"/>
    <property type="match status" value="1"/>
</dbReference>
<dbReference type="Proteomes" id="UP001212263">
    <property type="component" value="Unassembled WGS sequence"/>
</dbReference>
<proteinExistence type="predicted"/>
<keyword evidence="1" id="KW-1133">Transmembrane helix</keyword>
<reference evidence="4" key="1">
    <citation type="submission" date="2023-01" db="EMBL/GenBank/DDBJ databases">
        <title>Human gut microbiome strain richness.</title>
        <authorList>
            <person name="Chen-Liaw A."/>
        </authorList>
    </citation>
    <scope>NUCLEOTIDE SEQUENCE</scope>
    <source>
        <strain evidence="4">RTP21484st1_B7_RTP21484_190118</strain>
    </source>
</reference>
<accession>A0AAW6FG27</accession>
<dbReference type="Gene3D" id="2.60.120.1440">
    <property type="match status" value="1"/>
</dbReference>
<dbReference type="InterPro" id="IPR032508">
    <property type="entry name" value="FecR_C"/>
</dbReference>
<dbReference type="AlphaFoldDB" id="A0AAW6FG27"/>
<feature type="domain" description="FecR protein" evidence="2">
    <location>
        <begin position="175"/>
        <end position="268"/>
    </location>
</feature>
<dbReference type="EMBL" id="JAQMRD010000005">
    <property type="protein sequence ID" value="MDB9222511.1"/>
    <property type="molecule type" value="Genomic_DNA"/>
</dbReference>
<dbReference type="PIRSF" id="PIRSF018266">
    <property type="entry name" value="FecR"/>
    <property type="match status" value="1"/>
</dbReference>
<evidence type="ECO:0000259" key="2">
    <source>
        <dbReference type="Pfam" id="PF04773"/>
    </source>
</evidence>
<dbReference type="Pfam" id="PF16344">
    <property type="entry name" value="FecR_C"/>
    <property type="match status" value="1"/>
</dbReference>
<dbReference type="RefSeq" id="WP_272055080.1">
    <property type="nucleotide sequence ID" value="NZ_JAQMRB010000039.1"/>
</dbReference>
<sequence length="382" mass="44209">MNREEWDARLLAFWQNEPLDEKEREEIRYWLQESEQHRCHYRQLQKSYLRQRWIMREPLIRRKEERRYRLVARRRRIVRRWTVAAASVCLLIAIGIGIYDRVQPGQIMPVAVNAQIEPGSAKAKLYLSSGEEVVLSKEPQSLTERHTFIDVDGEGAVAYRKGGESSPEAGVYNRLVVERGGEYKLILSDGSEVWVNSATVLEYPIVFSGNRRIVKLNGEAYFKVQADSLRPFIVVVAGGIEVCALGTEFNVNAYAERFVESVLVKGKINVGKEDRRVTLRPAQLAVYDRETGQTDVKDVDIRKYVDWKSGEFIFSDDCLEEIMKKITLWYDCEVVFTDRSLKDMRLSGNMRRYDSVEKFLHYLEITTGAKFAVKGRTIFVGK</sequence>
<feature type="domain" description="Protein FecR C-terminal" evidence="3">
    <location>
        <begin position="311"/>
        <end position="380"/>
    </location>
</feature>
<evidence type="ECO:0000256" key="1">
    <source>
        <dbReference type="SAM" id="Phobius"/>
    </source>
</evidence>
<dbReference type="InterPro" id="IPR012373">
    <property type="entry name" value="Ferrdict_sens_TM"/>
</dbReference>
<dbReference type="GO" id="GO:0016989">
    <property type="term" value="F:sigma factor antagonist activity"/>
    <property type="evidence" value="ECO:0007669"/>
    <property type="project" value="TreeGrafter"/>
</dbReference>
<feature type="transmembrane region" description="Helical" evidence="1">
    <location>
        <begin position="77"/>
        <end position="99"/>
    </location>
</feature>
<name>A0AAW6FG27_9BACT</name>
<evidence type="ECO:0000259" key="3">
    <source>
        <dbReference type="Pfam" id="PF16344"/>
    </source>
</evidence>